<evidence type="ECO:0000313" key="4">
    <source>
        <dbReference type="EMBL" id="CAA9228203.1"/>
    </source>
</evidence>
<dbReference type="EMBL" id="CADCTL010000074">
    <property type="protein sequence ID" value="CAA9228203.1"/>
    <property type="molecule type" value="Genomic_DNA"/>
</dbReference>
<dbReference type="PANTHER" id="PTHR34977">
    <property type="entry name" value="UPF0337 PROTEIN YJBJ"/>
    <property type="match status" value="1"/>
</dbReference>
<dbReference type="PANTHER" id="PTHR34977:SF1">
    <property type="entry name" value="UPF0337 PROTEIN YJBJ"/>
    <property type="match status" value="1"/>
</dbReference>
<evidence type="ECO:0000256" key="1">
    <source>
        <dbReference type="ARBA" id="ARBA00009129"/>
    </source>
</evidence>
<sequence length="146" mass="15382">MDEDRLKGSAQNLGGKAKDAVGGALGDTKLQGEGKADQASGTVRNAVGGAKDAVRDFSEDAQGEITRLRGEVERLMRDRVSPALSGAADTAGDYAQRAKDVAVRQSEQAVEVIKENPLVTVGLVAAVAFLLGRLTADSRTYVQPWR</sequence>
<dbReference type="Gene3D" id="1.10.1470.10">
    <property type="entry name" value="YjbJ"/>
    <property type="match status" value="1"/>
</dbReference>
<proteinExistence type="inferred from homology"/>
<organism evidence="4">
    <name type="scientific">uncultured Acetobacteraceae bacterium</name>
    <dbReference type="NCBI Taxonomy" id="169975"/>
    <lineage>
        <taxon>Bacteria</taxon>
        <taxon>Pseudomonadati</taxon>
        <taxon>Pseudomonadota</taxon>
        <taxon>Alphaproteobacteria</taxon>
        <taxon>Acetobacterales</taxon>
        <taxon>Acetobacteraceae</taxon>
        <taxon>environmental samples</taxon>
    </lineage>
</organism>
<dbReference type="Pfam" id="PF05532">
    <property type="entry name" value="CsbD"/>
    <property type="match status" value="1"/>
</dbReference>
<dbReference type="InterPro" id="IPR008462">
    <property type="entry name" value="CsbD"/>
</dbReference>
<dbReference type="InterPro" id="IPR050423">
    <property type="entry name" value="UPF0337_stress_rsp"/>
</dbReference>
<gene>
    <name evidence="4" type="ORF">AVDCRST_MAG04-987</name>
</gene>
<accession>A0A6J4HPG6</accession>
<feature type="domain" description="CsbD-like" evidence="3">
    <location>
        <begin position="4"/>
        <end position="56"/>
    </location>
</feature>
<feature type="region of interest" description="Disordered" evidence="2">
    <location>
        <begin position="1"/>
        <end position="50"/>
    </location>
</feature>
<reference evidence="4" key="1">
    <citation type="submission" date="2020-02" db="EMBL/GenBank/DDBJ databases">
        <authorList>
            <person name="Meier V. D."/>
        </authorList>
    </citation>
    <scope>NUCLEOTIDE SEQUENCE</scope>
    <source>
        <strain evidence="4">AVDCRST_MAG04</strain>
    </source>
</reference>
<dbReference type="AlphaFoldDB" id="A0A6J4HPG6"/>
<name>A0A6J4HPG6_9PROT</name>
<protein>
    <recommendedName>
        <fullName evidence="3">CsbD-like domain-containing protein</fullName>
    </recommendedName>
</protein>
<evidence type="ECO:0000259" key="3">
    <source>
        <dbReference type="Pfam" id="PF05532"/>
    </source>
</evidence>
<dbReference type="SUPFAM" id="SSF69047">
    <property type="entry name" value="Hypothetical protein YjbJ"/>
    <property type="match status" value="1"/>
</dbReference>
<dbReference type="InterPro" id="IPR036629">
    <property type="entry name" value="YjbJ_sf"/>
</dbReference>
<evidence type="ECO:0000256" key="2">
    <source>
        <dbReference type="SAM" id="MobiDB-lite"/>
    </source>
</evidence>
<comment type="similarity">
    <text evidence="1">Belongs to the UPF0337 (CsbD) family.</text>
</comment>